<dbReference type="Gene3D" id="3.40.50.1110">
    <property type="entry name" value="SGNH hydrolase"/>
    <property type="match status" value="1"/>
</dbReference>
<evidence type="ECO:0000313" key="3">
    <source>
        <dbReference type="EMBL" id="MFK2872794.1"/>
    </source>
</evidence>
<comment type="caution">
    <text evidence="3">The sequence shown here is derived from an EMBL/GenBank/DDBJ whole genome shotgun (WGS) entry which is preliminary data.</text>
</comment>
<dbReference type="RefSeq" id="WP_284398870.1">
    <property type="nucleotide sequence ID" value="NZ_BSNQ01000003.1"/>
</dbReference>
<dbReference type="InterPro" id="IPR036514">
    <property type="entry name" value="SGNH_hydro_sf"/>
</dbReference>
<feature type="signal peptide" evidence="1">
    <location>
        <begin position="1"/>
        <end position="19"/>
    </location>
</feature>
<proteinExistence type="predicted"/>
<sequence length="203" mass="21707">MRRFLCLLVLLCGIGAVQAAPTKTLIVFGDSLSAAHNIPVEAGWVHLLEVRLADMEPGWTVINASISGETSLSGRNRLPALLAQYHPRVVVIELGANDGLQGLPLTNLRTNLAAMVDAAQQAGARVLLLGIEMPVNYGPQYRDGLRAVYADLAREKHAALVPFLLAGVALNPALMQDDGLHPLAAGEPIVLDTVWPQLKPLLH</sequence>
<gene>
    <name evidence="3" type="ORF">ISP13_04555</name>
</gene>
<dbReference type="Proteomes" id="UP001620405">
    <property type="component" value="Unassembled WGS sequence"/>
</dbReference>
<name>A0ABW8ITT4_9GAMM</name>
<dbReference type="CDD" id="cd01822">
    <property type="entry name" value="Lysophospholipase_L1_like"/>
    <property type="match status" value="1"/>
</dbReference>
<keyword evidence="1" id="KW-0732">Signal</keyword>
<dbReference type="PANTHER" id="PTHR30383">
    <property type="entry name" value="THIOESTERASE 1/PROTEASE 1/LYSOPHOSPHOLIPASE L1"/>
    <property type="match status" value="1"/>
</dbReference>
<dbReference type="PANTHER" id="PTHR30383:SF24">
    <property type="entry name" value="THIOESTERASE 1_PROTEASE 1_LYSOPHOSPHOLIPASE L1"/>
    <property type="match status" value="1"/>
</dbReference>
<reference evidence="3 4" key="1">
    <citation type="submission" date="2020-10" db="EMBL/GenBank/DDBJ databases">
        <title>Phylogeny of dyella-like bacteria.</title>
        <authorList>
            <person name="Fu J."/>
        </authorList>
    </citation>
    <scope>NUCLEOTIDE SEQUENCE [LARGE SCALE GENOMIC DNA]</scope>
    <source>
        <strain evidence="3 4">DHOB07</strain>
    </source>
</reference>
<dbReference type="EMBL" id="JADIKG010000011">
    <property type="protein sequence ID" value="MFK2872794.1"/>
    <property type="molecule type" value="Genomic_DNA"/>
</dbReference>
<accession>A0ABW8ITT4</accession>
<feature type="domain" description="SGNH hydrolase-type esterase" evidence="2">
    <location>
        <begin position="27"/>
        <end position="186"/>
    </location>
</feature>
<protein>
    <submittedName>
        <fullName evidence="3">Arylesterase</fullName>
    </submittedName>
</protein>
<evidence type="ECO:0000259" key="2">
    <source>
        <dbReference type="Pfam" id="PF13472"/>
    </source>
</evidence>
<dbReference type="InterPro" id="IPR051532">
    <property type="entry name" value="Ester_Hydrolysis_Enzymes"/>
</dbReference>
<dbReference type="InterPro" id="IPR013830">
    <property type="entry name" value="SGNH_hydro"/>
</dbReference>
<keyword evidence="4" id="KW-1185">Reference proteome</keyword>
<feature type="chain" id="PRO_5045577704" evidence="1">
    <location>
        <begin position="20"/>
        <end position="203"/>
    </location>
</feature>
<evidence type="ECO:0000313" key="4">
    <source>
        <dbReference type="Proteomes" id="UP001620405"/>
    </source>
</evidence>
<organism evidence="3 4">
    <name type="scientific">Dyella lipolytica</name>
    <dbReference type="NCBI Taxonomy" id="1867835"/>
    <lineage>
        <taxon>Bacteria</taxon>
        <taxon>Pseudomonadati</taxon>
        <taxon>Pseudomonadota</taxon>
        <taxon>Gammaproteobacteria</taxon>
        <taxon>Lysobacterales</taxon>
        <taxon>Rhodanobacteraceae</taxon>
        <taxon>Dyella</taxon>
    </lineage>
</organism>
<dbReference type="Pfam" id="PF13472">
    <property type="entry name" value="Lipase_GDSL_2"/>
    <property type="match status" value="1"/>
</dbReference>
<dbReference type="SUPFAM" id="SSF52266">
    <property type="entry name" value="SGNH hydrolase"/>
    <property type="match status" value="1"/>
</dbReference>
<evidence type="ECO:0000256" key="1">
    <source>
        <dbReference type="SAM" id="SignalP"/>
    </source>
</evidence>